<proteinExistence type="predicted"/>
<keyword evidence="1" id="KW-0175">Coiled coil</keyword>
<organism evidence="2 3">
    <name type="scientific">Enterospora canceri</name>
    <dbReference type="NCBI Taxonomy" id="1081671"/>
    <lineage>
        <taxon>Eukaryota</taxon>
        <taxon>Fungi</taxon>
        <taxon>Fungi incertae sedis</taxon>
        <taxon>Microsporidia</taxon>
        <taxon>Enterocytozoonidae</taxon>
        <taxon>Enterospora</taxon>
    </lineage>
</organism>
<dbReference type="VEuPathDB" id="MicrosporidiaDB:ECANGB1_31"/>
<feature type="coiled-coil region" evidence="1">
    <location>
        <begin position="41"/>
        <end position="68"/>
    </location>
</feature>
<evidence type="ECO:0000256" key="1">
    <source>
        <dbReference type="SAM" id="Coils"/>
    </source>
</evidence>
<evidence type="ECO:0000313" key="3">
    <source>
        <dbReference type="Proteomes" id="UP000192639"/>
    </source>
</evidence>
<dbReference type="AlphaFoldDB" id="A0A1Y1S8F7"/>
<evidence type="ECO:0000313" key="2">
    <source>
        <dbReference type="EMBL" id="ORD94730.1"/>
    </source>
</evidence>
<dbReference type="OrthoDB" id="2195925at2759"/>
<gene>
    <name evidence="2" type="ORF">ECANGB1_31</name>
</gene>
<dbReference type="EMBL" id="LWDP01000010">
    <property type="protein sequence ID" value="ORD94730.1"/>
    <property type="molecule type" value="Genomic_DNA"/>
</dbReference>
<sequence>MAKHTVSDAIGLYIKIDGYISTNTYKYKTATSPYFYSKNTKQDESSEIREMTDELEKKETNNNLYTAEWHIQLPYRTLPTFKSKNISVYYEAEVITVQLRNKTTHRTRVEIHGNNLDCECDTNIIENNNEEYYELKERLCKEALKDYCTNKQDESIDIKTNTEEVFRIKDGTITMQKNHSGKSNLNEIDFTQVIQKVQEMKLGKKERKEIRPTKLPVFRRVNILQIEKEPTSMKVNSKNGLIATIKIRDILEYKASLRIIYAKAIYSTRIEVFVEDLVDGELIDMTVVKSESVVTKHCLERVFDIDFECDDKKVFSIKTARFERRIYLVVNLDEYEVKLPLKVANSTALIEYIY</sequence>
<accession>A0A1Y1S8F7</accession>
<protein>
    <submittedName>
        <fullName evidence="2">Uncharacterized protein</fullName>
    </submittedName>
</protein>
<reference evidence="2 3" key="1">
    <citation type="journal article" date="2017" name="Environ. Microbiol.">
        <title>Decay of the glycolytic pathway and adaptation to intranuclear parasitism within Enterocytozoonidae microsporidia.</title>
        <authorList>
            <person name="Wiredu Boakye D."/>
            <person name="Jaroenlak P."/>
            <person name="Prachumwat A."/>
            <person name="Williams T.A."/>
            <person name="Bateman K.S."/>
            <person name="Itsathitphaisarn O."/>
            <person name="Sritunyalucksana K."/>
            <person name="Paszkiewicz K.H."/>
            <person name="Moore K.A."/>
            <person name="Stentiford G.D."/>
            <person name="Williams B.A."/>
        </authorList>
    </citation>
    <scope>NUCLEOTIDE SEQUENCE [LARGE SCALE GENOMIC DNA]</scope>
    <source>
        <strain evidence="2 3">GB1</strain>
    </source>
</reference>
<dbReference type="Proteomes" id="UP000192639">
    <property type="component" value="Unassembled WGS sequence"/>
</dbReference>
<comment type="caution">
    <text evidence="2">The sequence shown here is derived from an EMBL/GenBank/DDBJ whole genome shotgun (WGS) entry which is preliminary data.</text>
</comment>
<name>A0A1Y1S8F7_9MICR</name>
<keyword evidence="3" id="KW-1185">Reference proteome</keyword>